<dbReference type="EMBL" id="CM046514">
    <property type="protein sequence ID" value="KAI8650306.1"/>
    <property type="molecule type" value="Genomic_DNA"/>
</dbReference>
<protein>
    <submittedName>
        <fullName evidence="1">Uncharacterized protein</fullName>
    </submittedName>
</protein>
<evidence type="ECO:0000313" key="1">
    <source>
        <dbReference type="EMBL" id="KAI8650306.1"/>
    </source>
</evidence>
<dbReference type="Proteomes" id="UP001065298">
    <property type="component" value="Chromosome 12"/>
</dbReference>
<proteinExistence type="predicted"/>
<gene>
    <name evidence="1" type="ORF">NCS57_01363800</name>
</gene>
<evidence type="ECO:0000313" key="2">
    <source>
        <dbReference type="Proteomes" id="UP001065298"/>
    </source>
</evidence>
<name>A0ACC0QBQ2_9HYPO</name>
<comment type="caution">
    <text evidence="1">The sequence shown here is derived from an EMBL/GenBank/DDBJ whole genome shotgun (WGS) entry which is preliminary data.</text>
</comment>
<sequence length="234" mass="26448">MDFVNAAASTDQLKGSSVDQFQRWFPQYRHVFENITQANCSVQYGNYKSGVINSTNINYLAGGDKFTALTQPLVDCILDNTSEYLKGTMTSAQVMLGIMPTIITLLGLCNDEIATLSNVGRRLLLAAGISLAAPSAYFSRAFEYFDPGGILCHHKYRREQYLLKNHWWILVSIIEYAVVAAMGWSIVSNTREEVNQWTINSLASDADFLPELWLAFDPCIHFFSYYVFRLRIHG</sequence>
<keyword evidence="2" id="KW-1185">Reference proteome</keyword>
<reference evidence="1" key="1">
    <citation type="submission" date="2022-06" db="EMBL/GenBank/DDBJ databases">
        <title>Fusarium solani species complex genomes reveal bases of compartmentalisation and animal pathogenesis.</title>
        <authorList>
            <person name="Tsai I.J."/>
        </authorList>
    </citation>
    <scope>NUCLEOTIDE SEQUENCE</scope>
    <source>
        <strain evidence="1">Fu6.1</strain>
    </source>
</reference>
<accession>A0ACC0QBQ2</accession>
<organism evidence="1 2">
    <name type="scientific">Fusarium keratoplasticum</name>
    <dbReference type="NCBI Taxonomy" id="1328300"/>
    <lineage>
        <taxon>Eukaryota</taxon>
        <taxon>Fungi</taxon>
        <taxon>Dikarya</taxon>
        <taxon>Ascomycota</taxon>
        <taxon>Pezizomycotina</taxon>
        <taxon>Sordariomycetes</taxon>
        <taxon>Hypocreomycetidae</taxon>
        <taxon>Hypocreales</taxon>
        <taxon>Nectriaceae</taxon>
        <taxon>Fusarium</taxon>
        <taxon>Fusarium solani species complex</taxon>
    </lineage>
</organism>